<name>R6J5D9_9FIRM</name>
<accession>R6J5D9</accession>
<sequence>MVKTRMSDETTGDKWDTQGALINIKSGQYGRTYKVNINGSTVASFTTPDGSDKSHTTQIATDYIVSQLATQVSAKGYGIQQGSSWLYLYKSSTGSVTNTIQHVTVNSVAEQVDRFRGIKALYREVNGTNIAVSGTTITVYVHNLKGLGVVIGNNNQNLKNEIEGCRNRWWKVTERIVEDTENYTDIDYILEWGTISEEVTVTSNVNAIETVDVYDGYNNQAAFGILKSVQKFSMLPASAPDGFIVKVAGEAGSTTDDYYIRYDDTEKIWKECARPGILSGYELTSMPHILVRNSDGTFTMKKAEWSKREIGDDDSNPQPSFIDQHINDIFFYRNRLGVIAGENVILTRSADFFNFWMTSALEVQDTDPIDLAVSDNKIATLLHAVPYDETLGNVFFGEKCDSRKIKP</sequence>
<proteinExistence type="predicted"/>
<dbReference type="InterPro" id="IPR058003">
    <property type="entry name" value="Phage_gp12"/>
</dbReference>
<dbReference type="eggNOG" id="ENOG502Z8CQ">
    <property type="taxonomic scope" value="Bacteria"/>
</dbReference>
<dbReference type="RefSeq" id="WP_021717536.1">
    <property type="nucleotide sequence ID" value="NZ_CAUERG010000005.1"/>
</dbReference>
<comment type="caution">
    <text evidence="1">The sequence shown here is derived from an EMBL/GenBank/DDBJ whole genome shotgun (WGS) entry which is preliminary data.</text>
</comment>
<reference evidence="1" key="1">
    <citation type="submission" date="2012-11" db="EMBL/GenBank/DDBJ databases">
        <title>Dependencies among metagenomic species, viruses, plasmids and units of genetic variation.</title>
        <authorList>
            <person name="Nielsen H.B."/>
            <person name="Almeida M."/>
            <person name="Juncker A.S."/>
            <person name="Rasmussen S."/>
            <person name="Li J."/>
            <person name="Sunagawa S."/>
            <person name="Plichta D."/>
            <person name="Gautier L."/>
            <person name="Le Chatelier E."/>
            <person name="Peletier E."/>
            <person name="Bonde I."/>
            <person name="Nielsen T."/>
            <person name="Manichanh C."/>
            <person name="Arumugam M."/>
            <person name="Batto J."/>
            <person name="Santos M.B.Q.D."/>
            <person name="Blom N."/>
            <person name="Borruel N."/>
            <person name="Burgdorf K.S."/>
            <person name="Boumezbeur F."/>
            <person name="Casellas F."/>
            <person name="Dore J."/>
            <person name="Guarner F."/>
            <person name="Hansen T."/>
            <person name="Hildebrand F."/>
            <person name="Kaas R.S."/>
            <person name="Kennedy S."/>
            <person name="Kristiansen K."/>
            <person name="Kultima J.R."/>
            <person name="Leonard P."/>
            <person name="Levenez F."/>
            <person name="Lund O."/>
            <person name="Moumen B."/>
            <person name="Le Paslier D."/>
            <person name="Pons N."/>
            <person name="Pedersen O."/>
            <person name="Prifti E."/>
            <person name="Qin J."/>
            <person name="Raes J."/>
            <person name="Tap J."/>
            <person name="Tims S."/>
            <person name="Ussery D.W."/>
            <person name="Yamada T."/>
            <person name="MetaHit consortium"/>
            <person name="Renault P."/>
            <person name="Sicheritz-Ponten T."/>
            <person name="Bork P."/>
            <person name="Wang J."/>
            <person name="Brunak S."/>
            <person name="Ehrlich S.D."/>
        </authorList>
    </citation>
    <scope>NUCLEOTIDE SEQUENCE [LARGE SCALE GENOMIC DNA]</scope>
</reference>
<dbReference type="EMBL" id="CBDS010000039">
    <property type="protein sequence ID" value="CDB45507.1"/>
    <property type="molecule type" value="Genomic_DNA"/>
</dbReference>
<evidence type="ECO:0000313" key="1">
    <source>
        <dbReference type="EMBL" id="CDB45507.1"/>
    </source>
</evidence>
<dbReference type="AlphaFoldDB" id="R6J5D9"/>
<protein>
    <submittedName>
        <fullName evidence="1">Tail tubular protein B family protein</fullName>
    </submittedName>
</protein>
<dbReference type="Pfam" id="PF25675">
    <property type="entry name" value="Phage_nozzle"/>
    <property type="match status" value="2"/>
</dbReference>
<dbReference type="HOGENOM" id="CLU_675883_0_0_9"/>
<gene>
    <name evidence="1" type="ORF">BN533_00633</name>
</gene>
<organism evidence="1">
    <name type="scientific">Phascolarctobacterium faecium</name>
    <dbReference type="NCBI Taxonomy" id="33025"/>
    <lineage>
        <taxon>Bacteria</taxon>
        <taxon>Bacillati</taxon>
        <taxon>Bacillota</taxon>
        <taxon>Negativicutes</taxon>
        <taxon>Acidaminococcales</taxon>
        <taxon>Acidaminococcaceae</taxon>
        <taxon>Phascolarctobacterium</taxon>
    </lineage>
</organism>